<dbReference type="Proteomes" id="UP000242752">
    <property type="component" value="Unassembled WGS sequence"/>
</dbReference>
<name>A0A2K3YWD4_9STAP</name>
<evidence type="ECO:0000313" key="1">
    <source>
        <dbReference type="EMBL" id="PNZ29916.1"/>
    </source>
</evidence>
<protein>
    <submittedName>
        <fullName evidence="1">XkdX family protein</fullName>
    </submittedName>
</protein>
<dbReference type="NCBIfam" id="TIGR01669">
    <property type="entry name" value="phage_XkdX"/>
    <property type="match status" value="1"/>
</dbReference>
<proteinExistence type="predicted"/>
<dbReference type="AlphaFoldDB" id="A0A2K3YWD4"/>
<comment type="caution">
    <text evidence="1">The sequence shown here is derived from an EMBL/GenBank/DDBJ whole genome shotgun (WGS) entry which is preliminary data.</text>
</comment>
<gene>
    <name evidence="1" type="ORF">CD122_01205</name>
</gene>
<keyword evidence="2" id="KW-1185">Reference proteome</keyword>
<sequence>MKMLFPKYEDIKRMYDWGCYDNNQIKWFVDMAVIDEAEYALITGEKYPK</sequence>
<dbReference type="Pfam" id="PF09693">
    <property type="entry name" value="Phage_XkdX"/>
    <property type="match status" value="1"/>
</dbReference>
<organism evidence="1 2">
    <name type="scientific">Staphylococcus rostri</name>
    <dbReference type="NCBI Taxonomy" id="522262"/>
    <lineage>
        <taxon>Bacteria</taxon>
        <taxon>Bacillati</taxon>
        <taxon>Bacillota</taxon>
        <taxon>Bacilli</taxon>
        <taxon>Bacillales</taxon>
        <taxon>Staphylococcaceae</taxon>
        <taxon>Staphylococcus</taxon>
    </lineage>
</organism>
<evidence type="ECO:0000313" key="2">
    <source>
        <dbReference type="Proteomes" id="UP000242752"/>
    </source>
</evidence>
<dbReference type="OrthoDB" id="2911343at2"/>
<dbReference type="RefSeq" id="WP_103357201.1">
    <property type="nucleotide sequence ID" value="NZ_CP113107.1"/>
</dbReference>
<reference evidence="1 2" key="1">
    <citation type="submission" date="2017-08" db="EMBL/GenBank/DDBJ databases">
        <title>Draft genome sequences of 64 type strains of genus Staph aureus.</title>
        <authorList>
            <person name="Cole K."/>
            <person name="Golubchik T."/>
            <person name="Russell J."/>
            <person name="Foster D."/>
            <person name="Llewelyn M."/>
            <person name="Wilson D."/>
            <person name="Crook D."/>
            <person name="Paul J."/>
        </authorList>
    </citation>
    <scope>NUCLEOTIDE SEQUENCE [LARGE SCALE GENOMIC DNA]</scope>
    <source>
        <strain evidence="1 2">DSM 21968</strain>
    </source>
</reference>
<dbReference type="EMBL" id="PPRF01000010">
    <property type="protein sequence ID" value="PNZ29916.1"/>
    <property type="molecule type" value="Genomic_DNA"/>
</dbReference>
<dbReference type="InterPro" id="IPR010022">
    <property type="entry name" value="XkdX"/>
</dbReference>
<accession>A0A2K3YWD4</accession>